<gene>
    <name evidence="2" type="ordered locus">RB4933</name>
</gene>
<evidence type="ECO:0000313" key="3">
    <source>
        <dbReference type="Proteomes" id="UP000001025"/>
    </source>
</evidence>
<dbReference type="InParanoid" id="Q7UGZ3"/>
<dbReference type="STRING" id="243090.RB4933"/>
<dbReference type="HOGENOM" id="CLU_3157140_0_0_0"/>
<dbReference type="AlphaFoldDB" id="Q7UGZ3"/>
<organism evidence="2 3">
    <name type="scientific">Rhodopirellula baltica (strain DSM 10527 / NCIMB 13988 / SH1)</name>
    <dbReference type="NCBI Taxonomy" id="243090"/>
    <lineage>
        <taxon>Bacteria</taxon>
        <taxon>Pseudomonadati</taxon>
        <taxon>Planctomycetota</taxon>
        <taxon>Planctomycetia</taxon>
        <taxon>Pirellulales</taxon>
        <taxon>Pirellulaceae</taxon>
        <taxon>Rhodopirellula</taxon>
    </lineage>
</organism>
<evidence type="ECO:0000256" key="1">
    <source>
        <dbReference type="SAM" id="MobiDB-lite"/>
    </source>
</evidence>
<reference evidence="2 3" key="1">
    <citation type="journal article" date="2003" name="Proc. Natl. Acad. Sci. U.S.A.">
        <title>Complete genome sequence of the marine planctomycete Pirellula sp. strain 1.</title>
        <authorList>
            <person name="Gloeckner F.O."/>
            <person name="Kube M."/>
            <person name="Bauer M."/>
            <person name="Teeling H."/>
            <person name="Lombardot T."/>
            <person name="Ludwig W."/>
            <person name="Gade D."/>
            <person name="Beck A."/>
            <person name="Borzym K."/>
            <person name="Heitmann K."/>
            <person name="Rabus R."/>
            <person name="Schlesner H."/>
            <person name="Amann R."/>
            <person name="Reinhardt R."/>
        </authorList>
    </citation>
    <scope>NUCLEOTIDE SEQUENCE [LARGE SCALE GENOMIC DNA]</scope>
    <source>
        <strain evidence="3">DSM 10527 / NCIMB 13988 / SH1</strain>
    </source>
</reference>
<name>Q7UGZ3_RHOBA</name>
<sequence length="48" mass="5629">MQTVARACFEPPVERRKDSRRRPRNKMGSVSISMPMDRLRSRARRLAA</sequence>
<keyword evidence="3" id="KW-1185">Reference proteome</keyword>
<proteinExistence type="predicted"/>
<dbReference type="KEGG" id="rba:RB4933"/>
<protein>
    <submittedName>
        <fullName evidence="2">Uncharacterized protein</fullName>
    </submittedName>
</protein>
<accession>Q7UGZ3</accession>
<evidence type="ECO:0000313" key="2">
    <source>
        <dbReference type="EMBL" id="CAD78186.1"/>
    </source>
</evidence>
<dbReference type="EnsemblBacteria" id="CAD78186">
    <property type="protein sequence ID" value="CAD78186"/>
    <property type="gene ID" value="RB4933"/>
</dbReference>
<dbReference type="EMBL" id="BX294141">
    <property type="protein sequence ID" value="CAD78186.1"/>
    <property type="molecule type" value="Genomic_DNA"/>
</dbReference>
<feature type="region of interest" description="Disordered" evidence="1">
    <location>
        <begin position="1"/>
        <end position="48"/>
    </location>
</feature>
<dbReference type="Proteomes" id="UP000001025">
    <property type="component" value="Chromosome"/>
</dbReference>